<reference evidence="5 6" key="1">
    <citation type="submission" date="2015-07" db="EMBL/GenBank/DDBJ databases">
        <title>Complete genome sequence of Mycobacterium goodii X7B, a facultative thermophilic biodesulfurizing bacterium.</title>
        <authorList>
            <person name="Yu B."/>
            <person name="Li F."/>
            <person name="Xu P."/>
        </authorList>
    </citation>
    <scope>NUCLEOTIDE SEQUENCE [LARGE SCALE GENOMIC DNA]</scope>
    <source>
        <strain evidence="5 6">X7B</strain>
    </source>
</reference>
<dbReference type="Pfam" id="PF01494">
    <property type="entry name" value="FAD_binding_3"/>
    <property type="match status" value="1"/>
</dbReference>
<sequence length="484" mass="52056">MNVVDVVVVGAGPAGLTVAGDLARTGRSVVVLERRGAVNPASRAFAVMPRTLELLDARSLADDLIATGHRAPGVRLFAGARVDLTHLDSRYPFVLITPQTNVDAALDRYATAQGAEVRRGLEVTGLRQDADGVTVTAQPADGGPNLQWRARYAVGADGAHSTVRTLLGVEFPGRTVLTSIVLADVKLADGPTDGGLTVGSTRDVFGFLAPYRRSDADGSWYRAMLWDRHRQVPDSVPPSDAEIADVLARALGPGLGLLDVSWRSRFHCDERQVDNYRHGRVFLVGDAAHVHSPMGGQGMNTGIQDAVNLAWKIDAVLGGAPERLLDTYQDERHPIGRRVLLQSGLMARGITLHPRPARWLRNLLVPRLFRIPRIRDAVAGSFSGITLRYPRVRGANALVGTRAAQIPLVAGRLTEIQRRAGFVLVREHGSDPVDGHDLVQAERADSGPALLVRPDGYIGWVGDSTSTVEVISALRQGGTRVLAR</sequence>
<dbReference type="InterPro" id="IPR036188">
    <property type="entry name" value="FAD/NAD-bd_sf"/>
</dbReference>
<dbReference type="SUPFAM" id="SSF51905">
    <property type="entry name" value="FAD/NAD(P)-binding domain"/>
    <property type="match status" value="1"/>
</dbReference>
<dbReference type="STRING" id="134601.AFA91_05680"/>
<dbReference type="GO" id="GO:0016709">
    <property type="term" value="F:oxidoreductase activity, acting on paired donors, with incorporation or reduction of molecular oxygen, NAD(P)H as one donor, and incorporation of one atom of oxygen"/>
    <property type="evidence" value="ECO:0007669"/>
    <property type="project" value="UniProtKB-ARBA"/>
</dbReference>
<protein>
    <submittedName>
        <fullName evidence="5">FAD-dependent oxidoreductase</fullName>
    </submittedName>
</protein>
<gene>
    <name evidence="5" type="ORF">AFA91_05680</name>
</gene>
<keyword evidence="3" id="KW-0274">FAD</keyword>
<organism evidence="5 6">
    <name type="scientific">Mycolicibacterium goodii</name>
    <name type="common">Mycobacterium goodii</name>
    <dbReference type="NCBI Taxonomy" id="134601"/>
    <lineage>
        <taxon>Bacteria</taxon>
        <taxon>Bacillati</taxon>
        <taxon>Actinomycetota</taxon>
        <taxon>Actinomycetes</taxon>
        <taxon>Mycobacteriales</taxon>
        <taxon>Mycobacteriaceae</taxon>
        <taxon>Mycolicibacterium</taxon>
    </lineage>
</organism>
<comment type="cofactor">
    <cofactor evidence="1">
        <name>FAD</name>
        <dbReference type="ChEBI" id="CHEBI:57692"/>
    </cofactor>
</comment>
<dbReference type="KEGG" id="mgo:AFA91_05680"/>
<dbReference type="AlphaFoldDB" id="A0A0K0X2E4"/>
<feature type="domain" description="FAD-binding" evidence="4">
    <location>
        <begin position="4"/>
        <end position="340"/>
    </location>
</feature>
<evidence type="ECO:0000256" key="3">
    <source>
        <dbReference type="ARBA" id="ARBA00022827"/>
    </source>
</evidence>
<dbReference type="Proteomes" id="UP000062255">
    <property type="component" value="Chromosome"/>
</dbReference>
<dbReference type="InterPro" id="IPR050641">
    <property type="entry name" value="RIFMO-like"/>
</dbReference>
<dbReference type="OrthoDB" id="8670884at2"/>
<proteinExistence type="predicted"/>
<dbReference type="Gene3D" id="3.40.30.120">
    <property type="match status" value="1"/>
</dbReference>
<dbReference type="PATRIC" id="fig|134601.6.peg.1178"/>
<dbReference type="PRINTS" id="PR00420">
    <property type="entry name" value="RNGMNOXGNASE"/>
</dbReference>
<evidence type="ECO:0000259" key="4">
    <source>
        <dbReference type="Pfam" id="PF01494"/>
    </source>
</evidence>
<dbReference type="RefSeq" id="WP_049743865.1">
    <property type="nucleotide sequence ID" value="NZ_CP012150.1"/>
</dbReference>
<keyword evidence="2" id="KW-0285">Flavoprotein</keyword>
<evidence type="ECO:0000256" key="1">
    <source>
        <dbReference type="ARBA" id="ARBA00001974"/>
    </source>
</evidence>
<evidence type="ECO:0000313" key="6">
    <source>
        <dbReference type="Proteomes" id="UP000062255"/>
    </source>
</evidence>
<dbReference type="PANTHER" id="PTHR43004">
    <property type="entry name" value="TRK SYSTEM POTASSIUM UPTAKE PROTEIN"/>
    <property type="match status" value="1"/>
</dbReference>
<dbReference type="Gene3D" id="3.50.50.60">
    <property type="entry name" value="FAD/NAD(P)-binding domain"/>
    <property type="match status" value="1"/>
</dbReference>
<dbReference type="PANTHER" id="PTHR43004:SF19">
    <property type="entry name" value="BINDING MONOOXYGENASE, PUTATIVE (JCVI)-RELATED"/>
    <property type="match status" value="1"/>
</dbReference>
<dbReference type="InterPro" id="IPR002938">
    <property type="entry name" value="FAD-bd"/>
</dbReference>
<dbReference type="GO" id="GO:0071949">
    <property type="term" value="F:FAD binding"/>
    <property type="evidence" value="ECO:0007669"/>
    <property type="project" value="InterPro"/>
</dbReference>
<accession>A0A0K0X2E4</accession>
<dbReference type="Gene3D" id="3.30.70.2450">
    <property type="match status" value="1"/>
</dbReference>
<name>A0A0K0X2E4_MYCGD</name>
<evidence type="ECO:0000256" key="2">
    <source>
        <dbReference type="ARBA" id="ARBA00022630"/>
    </source>
</evidence>
<dbReference type="EMBL" id="CP012150">
    <property type="protein sequence ID" value="AKS31458.1"/>
    <property type="molecule type" value="Genomic_DNA"/>
</dbReference>
<evidence type="ECO:0000313" key="5">
    <source>
        <dbReference type="EMBL" id="AKS31458.1"/>
    </source>
</evidence>